<feature type="domain" description="Neprosin PEP catalytic" evidence="2">
    <location>
        <begin position="42"/>
        <end position="288"/>
    </location>
</feature>
<evidence type="ECO:0000256" key="1">
    <source>
        <dbReference type="SAM" id="SignalP"/>
    </source>
</evidence>
<accession>A0A9R0WTM5</accession>
<dbReference type="EMBL" id="LT934119">
    <property type="protein sequence ID" value="VAI23421.1"/>
    <property type="molecule type" value="Genomic_DNA"/>
</dbReference>
<dbReference type="InterPro" id="IPR004314">
    <property type="entry name" value="Neprosin"/>
</dbReference>
<dbReference type="Pfam" id="PF03080">
    <property type="entry name" value="Neprosin"/>
    <property type="match status" value="1"/>
</dbReference>
<keyword evidence="1" id="KW-0732">Signal</keyword>
<keyword evidence="4" id="KW-1185">Reference proteome</keyword>
<dbReference type="PANTHER" id="PTHR31589:SF223">
    <property type="entry name" value="PROTEIN, PUTATIVE (DUF239)-RELATED"/>
    <property type="match status" value="1"/>
</dbReference>
<evidence type="ECO:0000313" key="4">
    <source>
        <dbReference type="Proteomes" id="UP000324705"/>
    </source>
</evidence>
<organism evidence="3 4">
    <name type="scientific">Triticum turgidum subsp. durum</name>
    <name type="common">Durum wheat</name>
    <name type="synonym">Triticum durum</name>
    <dbReference type="NCBI Taxonomy" id="4567"/>
    <lineage>
        <taxon>Eukaryota</taxon>
        <taxon>Viridiplantae</taxon>
        <taxon>Streptophyta</taxon>
        <taxon>Embryophyta</taxon>
        <taxon>Tracheophyta</taxon>
        <taxon>Spermatophyta</taxon>
        <taxon>Magnoliopsida</taxon>
        <taxon>Liliopsida</taxon>
        <taxon>Poales</taxon>
        <taxon>Poaceae</taxon>
        <taxon>BOP clade</taxon>
        <taxon>Pooideae</taxon>
        <taxon>Triticodae</taxon>
        <taxon>Triticeae</taxon>
        <taxon>Triticinae</taxon>
        <taxon>Triticum</taxon>
    </lineage>
</organism>
<protein>
    <recommendedName>
        <fullName evidence="2">Neprosin PEP catalytic domain-containing protein</fullName>
    </recommendedName>
</protein>
<dbReference type="AlphaFoldDB" id="A0A9R0WTM5"/>
<dbReference type="PROSITE" id="PS52045">
    <property type="entry name" value="NEPROSIN_PEP_CD"/>
    <property type="match status" value="1"/>
</dbReference>
<dbReference type="Gramene" id="TRITD5Av1G221000.1">
    <property type="protein sequence ID" value="TRITD5Av1G221000.1"/>
    <property type="gene ID" value="TRITD5Av1G221000"/>
</dbReference>
<dbReference type="Proteomes" id="UP000324705">
    <property type="component" value="Chromosome 5A"/>
</dbReference>
<feature type="chain" id="PRO_5040231952" description="Neprosin PEP catalytic domain-containing protein" evidence="1">
    <location>
        <begin position="25"/>
        <end position="289"/>
    </location>
</feature>
<feature type="signal peptide" evidence="1">
    <location>
        <begin position="1"/>
        <end position="24"/>
    </location>
</feature>
<dbReference type="InterPro" id="IPR053168">
    <property type="entry name" value="Glutamic_endopeptidase"/>
</dbReference>
<sequence length="289" mass="31819">MSKLNLGLHILVIYVVFIAHQIHGGGLHPTNRKAWYAHASPSKNSNDIVYFATHRTHPSSYYGLAATMDVYGHNISAGHIITSIWIANMEGDPKTDENAIWVGWQFLPRLTQKNMGTHILTSSRVGRETHIIQGAMTWTALVSNLLRGQKSLQVAQYNQSLMFMVYVKRLQLKCLGKNPREIGEYTTASTRPQHQWAKLFDKLWKKATQISIGSVVGGSPSIPSPPMGSGFLPSDKAALITDISLIKEDGRMTPFTVNTDMLQSKSSCYSISPIQGAKCSYGGPGGCSR</sequence>
<reference evidence="3 4" key="1">
    <citation type="submission" date="2017-09" db="EMBL/GenBank/DDBJ databases">
        <authorList>
            <consortium name="International Durum Wheat Genome Sequencing Consortium (IDWGSC)"/>
            <person name="Milanesi L."/>
        </authorList>
    </citation>
    <scope>NUCLEOTIDE SEQUENCE [LARGE SCALE GENOMIC DNA]</scope>
    <source>
        <strain evidence="4">cv. Svevo</strain>
    </source>
</reference>
<evidence type="ECO:0000259" key="2">
    <source>
        <dbReference type="PROSITE" id="PS52045"/>
    </source>
</evidence>
<name>A0A9R0WTM5_TRITD</name>
<evidence type="ECO:0000313" key="3">
    <source>
        <dbReference type="EMBL" id="VAI23421.1"/>
    </source>
</evidence>
<dbReference type="PANTHER" id="PTHR31589">
    <property type="entry name" value="PROTEIN, PUTATIVE (DUF239)-RELATED-RELATED"/>
    <property type="match status" value="1"/>
</dbReference>
<gene>
    <name evidence="3" type="ORF">TRITD_5Av1G221000</name>
</gene>
<proteinExistence type="predicted"/>